<evidence type="ECO:0000256" key="1">
    <source>
        <dbReference type="SAM" id="MobiDB-lite"/>
    </source>
</evidence>
<feature type="compositionally biased region" description="Polar residues" evidence="1">
    <location>
        <begin position="1"/>
        <end position="14"/>
    </location>
</feature>
<dbReference type="EnsemblPlants" id="Solyc00g029070.2.1">
    <property type="protein sequence ID" value="Solyc00g029070.2.1.1.CDS"/>
    <property type="gene ID" value="Solyc00g029070.2"/>
</dbReference>
<feature type="region of interest" description="Disordered" evidence="1">
    <location>
        <begin position="1"/>
        <end position="69"/>
    </location>
</feature>
<dbReference type="AlphaFoldDB" id="A0A494G986"/>
<organism evidence="2">
    <name type="scientific">Solanum lycopersicum</name>
    <name type="common">Tomato</name>
    <name type="synonym">Lycopersicon esculentum</name>
    <dbReference type="NCBI Taxonomy" id="4081"/>
    <lineage>
        <taxon>Eukaryota</taxon>
        <taxon>Viridiplantae</taxon>
        <taxon>Streptophyta</taxon>
        <taxon>Embryophyta</taxon>
        <taxon>Tracheophyta</taxon>
        <taxon>Spermatophyta</taxon>
        <taxon>Magnoliopsida</taxon>
        <taxon>eudicotyledons</taxon>
        <taxon>Gunneridae</taxon>
        <taxon>Pentapetalae</taxon>
        <taxon>asterids</taxon>
        <taxon>lamiids</taxon>
        <taxon>Solanales</taxon>
        <taxon>Solanaceae</taxon>
        <taxon>Solanoideae</taxon>
        <taxon>Solaneae</taxon>
        <taxon>Solanum</taxon>
        <taxon>Solanum subgen. Lycopersicon</taxon>
    </lineage>
</organism>
<evidence type="ECO:0000313" key="3">
    <source>
        <dbReference type="Proteomes" id="UP000004994"/>
    </source>
</evidence>
<dbReference type="InParanoid" id="A0A494G986"/>
<protein>
    <submittedName>
        <fullName evidence="2">Uncharacterized protein</fullName>
    </submittedName>
</protein>
<feature type="region of interest" description="Disordered" evidence="1">
    <location>
        <begin position="94"/>
        <end position="137"/>
    </location>
</feature>
<reference evidence="2" key="1">
    <citation type="journal article" date="2012" name="Nature">
        <title>The tomato genome sequence provides insights into fleshy fruit evolution.</title>
        <authorList>
            <consortium name="Tomato Genome Consortium"/>
        </authorList>
    </citation>
    <scope>NUCLEOTIDE SEQUENCE [LARGE SCALE GENOMIC DNA]</scope>
    <source>
        <strain evidence="2">cv. Heinz 1706</strain>
    </source>
</reference>
<dbReference type="Proteomes" id="UP000004994">
    <property type="component" value="Unassembled WGS sequence"/>
</dbReference>
<keyword evidence="3" id="KW-1185">Reference proteome</keyword>
<dbReference type="Gramene" id="Solyc00g029070.2.1">
    <property type="protein sequence ID" value="Solyc00g029070.2.1.1.CDS"/>
    <property type="gene ID" value="Solyc00g029070.2"/>
</dbReference>
<feature type="compositionally biased region" description="Polar residues" evidence="1">
    <location>
        <begin position="94"/>
        <end position="107"/>
    </location>
</feature>
<sequence length="137" mass="14871">MAPSSQGSEATRQNGFKDIFRAGASVASIDPRPAKRPRLSPNKDKENASTLRHGSTLVRSPAKRSKPSFTADDEANMMENLMAGLDASIFDNFTSSPVTKVPSQSRVNARAPGKGRSDRTKPSVKREILSPTKNTYH</sequence>
<accession>A0A494G986</accession>
<name>A0A494G986_SOLLC</name>
<dbReference type="PaxDb" id="4081-Solyc00g029070.1.1"/>
<proteinExistence type="predicted"/>
<reference evidence="2" key="2">
    <citation type="submission" date="2019-04" db="UniProtKB">
        <authorList>
            <consortium name="EnsemblPlants"/>
        </authorList>
    </citation>
    <scope>IDENTIFICATION</scope>
    <source>
        <strain evidence="2">cv. Heinz 1706</strain>
    </source>
</reference>
<evidence type="ECO:0000313" key="2">
    <source>
        <dbReference type="EnsemblPlants" id="Solyc00g029070.2.1.1.CDS"/>
    </source>
</evidence>
<feature type="compositionally biased region" description="Basic and acidic residues" evidence="1">
    <location>
        <begin position="115"/>
        <end position="128"/>
    </location>
</feature>